<name>A0A371QYP2_9CREN</name>
<feature type="domain" description="PaRep2b" evidence="1">
    <location>
        <begin position="1"/>
        <end position="95"/>
    </location>
</feature>
<evidence type="ECO:0000259" key="1">
    <source>
        <dbReference type="Pfam" id="PF07775"/>
    </source>
</evidence>
<sequence>MAKNFVHRHAAVERRPLGLNGRMPKAVICFKLGGEEVAHISTNWIGRALQAQFVSSREDVKRLAAVIKAFGDLAGDKPIGAGWAVKLYADGKKPISEDRSKQGNIETSPNAAEFGSAEYSVNCRGGYIDQWRRGKPKAQYSST</sequence>
<proteinExistence type="predicted"/>
<dbReference type="EMBL" id="NMUF01000048">
    <property type="protein sequence ID" value="RFA95870.1"/>
    <property type="molecule type" value="Genomic_DNA"/>
</dbReference>
<dbReference type="EMBL" id="NMUE01000032">
    <property type="protein sequence ID" value="RFA94654.1"/>
    <property type="molecule type" value="Genomic_DNA"/>
</dbReference>
<gene>
    <name evidence="2" type="ORF">CGL51_09315</name>
    <name evidence="3" type="ORF">CGL52_12130</name>
</gene>
<dbReference type="RefSeq" id="WP_116421531.1">
    <property type="nucleotide sequence ID" value="NZ_NMUE01000032.1"/>
</dbReference>
<accession>A0A371QYP2</accession>
<protein>
    <recommendedName>
        <fullName evidence="1">PaRep2b domain-containing protein</fullName>
    </recommendedName>
</protein>
<dbReference type="InterPro" id="IPR011689">
    <property type="entry name" value="PaRep2b"/>
</dbReference>
<comment type="caution">
    <text evidence="3">The sequence shown here is derived from an EMBL/GenBank/DDBJ whole genome shotgun (WGS) entry which is preliminary data.</text>
</comment>
<reference evidence="4 5" key="1">
    <citation type="submission" date="2017-07" db="EMBL/GenBank/DDBJ databases">
        <title>Draft genome sequence of aerobic hyperthermophilic archaea, Pyrobaculum aerophilum YKB31 and YKB32.</title>
        <authorList>
            <person name="Mochizuki T."/>
            <person name="Berliner A.J."/>
            <person name="Yoshida-Takashima Y."/>
            <person name="Takaki Y."/>
            <person name="Nunoura T."/>
            <person name="Takai K."/>
        </authorList>
    </citation>
    <scope>NUCLEOTIDE SEQUENCE [LARGE SCALE GENOMIC DNA]</scope>
    <source>
        <strain evidence="2 5">YKB31</strain>
        <strain evidence="3 4">YKB32</strain>
    </source>
</reference>
<dbReference type="Proteomes" id="UP000256877">
    <property type="component" value="Unassembled WGS sequence"/>
</dbReference>
<evidence type="ECO:0000313" key="5">
    <source>
        <dbReference type="Proteomes" id="UP000257123"/>
    </source>
</evidence>
<evidence type="ECO:0000313" key="2">
    <source>
        <dbReference type="EMBL" id="RFA94654.1"/>
    </source>
</evidence>
<evidence type="ECO:0000313" key="3">
    <source>
        <dbReference type="EMBL" id="RFA95870.1"/>
    </source>
</evidence>
<dbReference type="AlphaFoldDB" id="A0A371QYP2"/>
<dbReference type="Pfam" id="PF07775">
    <property type="entry name" value="PaRep2b"/>
    <property type="match status" value="1"/>
</dbReference>
<organism evidence="3 4">
    <name type="scientific">Pyrobaculum aerophilum</name>
    <dbReference type="NCBI Taxonomy" id="13773"/>
    <lineage>
        <taxon>Archaea</taxon>
        <taxon>Thermoproteota</taxon>
        <taxon>Thermoprotei</taxon>
        <taxon>Thermoproteales</taxon>
        <taxon>Thermoproteaceae</taxon>
        <taxon>Pyrobaculum</taxon>
    </lineage>
</organism>
<evidence type="ECO:0000313" key="4">
    <source>
        <dbReference type="Proteomes" id="UP000256877"/>
    </source>
</evidence>
<dbReference type="Proteomes" id="UP000257123">
    <property type="component" value="Unassembled WGS sequence"/>
</dbReference>